<evidence type="ECO:0000313" key="1">
    <source>
        <dbReference type="EMBL" id="MBB6675387.1"/>
    </source>
</evidence>
<comment type="caution">
    <text evidence="1">The sequence shown here is derived from an EMBL/GenBank/DDBJ whole genome shotgun (WGS) entry which is preliminary data.</text>
</comment>
<dbReference type="EMBL" id="JACJVP010000074">
    <property type="protein sequence ID" value="MBB6675387.1"/>
    <property type="molecule type" value="Genomic_DNA"/>
</dbReference>
<gene>
    <name evidence="1" type="ORF">H7C19_32490</name>
</gene>
<name>A0A7X0RXB7_9BACL</name>
<evidence type="ECO:0000313" key="2">
    <source>
        <dbReference type="Proteomes" id="UP000547209"/>
    </source>
</evidence>
<reference evidence="1 2" key="1">
    <citation type="submission" date="2020-08" db="EMBL/GenBank/DDBJ databases">
        <title>Cohnella phylogeny.</title>
        <authorList>
            <person name="Dunlap C."/>
        </authorList>
    </citation>
    <scope>NUCLEOTIDE SEQUENCE [LARGE SCALE GENOMIC DNA]</scope>
    <source>
        <strain evidence="1 2">DSM 28246</strain>
    </source>
</reference>
<accession>A0A7X0RXB7</accession>
<dbReference type="RefSeq" id="WP_185673243.1">
    <property type="nucleotide sequence ID" value="NZ_JACJVP010000074.1"/>
</dbReference>
<organism evidence="1 2">
    <name type="scientific">Cohnella nanjingensis</name>
    <dbReference type="NCBI Taxonomy" id="1387779"/>
    <lineage>
        <taxon>Bacteria</taxon>
        <taxon>Bacillati</taxon>
        <taxon>Bacillota</taxon>
        <taxon>Bacilli</taxon>
        <taxon>Bacillales</taxon>
        <taxon>Paenibacillaceae</taxon>
        <taxon>Cohnella</taxon>
    </lineage>
</organism>
<protein>
    <submittedName>
        <fullName evidence="1">Uncharacterized protein</fullName>
    </submittedName>
</protein>
<sequence length="114" mass="11949">MKTLDMQRLQASFTSQDQAEEAIRKLTALRGNRFRMAREGAGADFGSGVVDANAQMNAMANSLLYGASEPELGDELGRSAVLESEAAFSLSADVPASAIEQARQVVAQAGGTVV</sequence>
<dbReference type="AlphaFoldDB" id="A0A7X0RXB7"/>
<proteinExistence type="predicted"/>
<keyword evidence="2" id="KW-1185">Reference proteome</keyword>
<dbReference type="Proteomes" id="UP000547209">
    <property type="component" value="Unassembled WGS sequence"/>
</dbReference>